<comment type="pathway">
    <text evidence="1 9">Cofactor biosynthesis; (R)-pantothenate biosynthesis; (R)-pantoate from 3-methyl-2-oxobutanoate: step 2/2.</text>
</comment>
<evidence type="ECO:0000256" key="7">
    <source>
        <dbReference type="ARBA" id="ARBA00032024"/>
    </source>
</evidence>
<dbReference type="InterPro" id="IPR008927">
    <property type="entry name" value="6-PGluconate_DH-like_C_sf"/>
</dbReference>
<protein>
    <recommendedName>
        <fullName evidence="4 9">2-dehydropantoate 2-reductase</fullName>
        <ecNumber evidence="3 9">1.1.1.169</ecNumber>
    </recommendedName>
    <alternativeName>
        <fullName evidence="7 9">Ketopantoate reductase</fullName>
    </alternativeName>
</protein>
<name>A0ABX8B4Q5_9BACT</name>
<evidence type="ECO:0000256" key="5">
    <source>
        <dbReference type="ARBA" id="ARBA00022857"/>
    </source>
</evidence>
<dbReference type="InterPro" id="IPR003710">
    <property type="entry name" value="ApbA"/>
</dbReference>
<sequence length="349" mass="37402">MMIRRYIVYGAGAVGSVVGGLLHRAGYAACLVGRPAHVEAIRARGLRLETPTETLTLDIPAVSHLAEAAPGEGDVLLLGVKATQTATAMADVARQVPPTTPVLCLQNGIANEAIVAEYVTQVYPVLVLFNAVLPEPGRVVLTIMDFLAVGCFPKGTDALTAQVAADFTAAGLPTREHPDAMAVKWGKLIGNLNNALLAVTDCYWQKAFATPEMLSMMRAVMEEGLRVLAAAGISPADVTGRFDIRAQVEAFAARQAEFTDVPPEQRGYPSMWQDLHFRRPETEAEYLNGEIVRLGERYGVPTPINRALLAAVRESIETGKGVGQFPLERLRERIAHLAGSPASLDVGRA</sequence>
<comment type="similarity">
    <text evidence="2 9">Belongs to the ketopantoate reductase family.</text>
</comment>
<dbReference type="Proteomes" id="UP000677668">
    <property type="component" value="Chromosome 1"/>
</dbReference>
<evidence type="ECO:0000256" key="4">
    <source>
        <dbReference type="ARBA" id="ARBA00019465"/>
    </source>
</evidence>
<dbReference type="InterPro" id="IPR013332">
    <property type="entry name" value="KPR_N"/>
</dbReference>
<evidence type="ECO:0000313" key="12">
    <source>
        <dbReference type="EMBL" id="QUV94506.1"/>
    </source>
</evidence>
<evidence type="ECO:0000259" key="11">
    <source>
        <dbReference type="Pfam" id="PF08546"/>
    </source>
</evidence>
<dbReference type="InterPro" id="IPR013752">
    <property type="entry name" value="KPA_reductase"/>
</dbReference>
<organism evidence="12 13">
    <name type="scientific">Chloracidobacterium sp. N</name>
    <dbReference type="NCBI Taxonomy" id="2821540"/>
    <lineage>
        <taxon>Bacteria</taxon>
        <taxon>Pseudomonadati</taxon>
        <taxon>Acidobacteriota</taxon>
        <taxon>Terriglobia</taxon>
        <taxon>Terriglobales</taxon>
        <taxon>Acidobacteriaceae</taxon>
        <taxon>Chloracidobacterium</taxon>
        <taxon>Chloracidobacterium aggregatum</taxon>
    </lineage>
</organism>
<evidence type="ECO:0000256" key="8">
    <source>
        <dbReference type="ARBA" id="ARBA00048793"/>
    </source>
</evidence>
<reference evidence="12 13" key="1">
    <citation type="submission" date="2021-03" db="EMBL/GenBank/DDBJ databases">
        <title>Genomic and phenotypic characterization of Chloracidobacterium isolates provides evidence for multiple species.</title>
        <authorList>
            <person name="Saini M.K."/>
            <person name="Costas A.M.G."/>
            <person name="Tank M."/>
            <person name="Bryant D.A."/>
        </authorList>
    </citation>
    <scope>NUCLEOTIDE SEQUENCE [LARGE SCALE GENOMIC DNA]</scope>
    <source>
        <strain evidence="12 13">N</strain>
    </source>
</reference>
<dbReference type="SUPFAM" id="SSF51735">
    <property type="entry name" value="NAD(P)-binding Rossmann-fold domains"/>
    <property type="match status" value="1"/>
</dbReference>
<keyword evidence="6 9" id="KW-0560">Oxidoreductase</keyword>
<keyword evidence="9" id="KW-0566">Pantothenate biosynthesis</keyword>
<dbReference type="PANTHER" id="PTHR43765">
    <property type="entry name" value="2-DEHYDROPANTOATE 2-REDUCTASE-RELATED"/>
    <property type="match status" value="1"/>
</dbReference>
<dbReference type="InterPro" id="IPR013328">
    <property type="entry name" value="6PGD_dom2"/>
</dbReference>
<dbReference type="PANTHER" id="PTHR43765:SF2">
    <property type="entry name" value="2-DEHYDROPANTOATE 2-REDUCTASE"/>
    <property type="match status" value="1"/>
</dbReference>
<evidence type="ECO:0000256" key="1">
    <source>
        <dbReference type="ARBA" id="ARBA00004994"/>
    </source>
</evidence>
<dbReference type="Gene3D" id="1.10.1040.10">
    <property type="entry name" value="N-(1-d-carboxylethyl)-l-norvaline Dehydrogenase, domain 2"/>
    <property type="match status" value="1"/>
</dbReference>
<dbReference type="NCBIfam" id="TIGR00745">
    <property type="entry name" value="apbA_panE"/>
    <property type="match status" value="1"/>
</dbReference>
<dbReference type="Pfam" id="PF02558">
    <property type="entry name" value="ApbA"/>
    <property type="match status" value="1"/>
</dbReference>
<dbReference type="Pfam" id="PF08546">
    <property type="entry name" value="ApbA_C"/>
    <property type="match status" value="1"/>
</dbReference>
<proteinExistence type="inferred from homology"/>
<dbReference type="RefSeq" id="WP_211422794.1">
    <property type="nucleotide sequence ID" value="NZ_CP072642.1"/>
</dbReference>
<keyword evidence="5 9" id="KW-0521">NADP</keyword>
<evidence type="ECO:0000259" key="10">
    <source>
        <dbReference type="Pfam" id="PF02558"/>
    </source>
</evidence>
<evidence type="ECO:0000256" key="6">
    <source>
        <dbReference type="ARBA" id="ARBA00023002"/>
    </source>
</evidence>
<dbReference type="EC" id="1.1.1.169" evidence="3 9"/>
<feature type="domain" description="Ketopantoate reductase C-terminal" evidence="11">
    <location>
        <begin position="180"/>
        <end position="314"/>
    </location>
</feature>
<comment type="function">
    <text evidence="9">Catalyzes the NADPH-dependent reduction of ketopantoate into pantoic acid.</text>
</comment>
<evidence type="ECO:0000256" key="3">
    <source>
        <dbReference type="ARBA" id="ARBA00013014"/>
    </source>
</evidence>
<accession>A0ABX8B4Q5</accession>
<dbReference type="Gene3D" id="3.40.50.720">
    <property type="entry name" value="NAD(P)-binding Rossmann-like Domain"/>
    <property type="match status" value="1"/>
</dbReference>
<evidence type="ECO:0000256" key="9">
    <source>
        <dbReference type="RuleBase" id="RU362068"/>
    </source>
</evidence>
<dbReference type="InterPro" id="IPR036291">
    <property type="entry name" value="NAD(P)-bd_dom_sf"/>
</dbReference>
<evidence type="ECO:0000256" key="2">
    <source>
        <dbReference type="ARBA" id="ARBA00007870"/>
    </source>
</evidence>
<dbReference type="SUPFAM" id="SSF48179">
    <property type="entry name" value="6-phosphogluconate dehydrogenase C-terminal domain-like"/>
    <property type="match status" value="1"/>
</dbReference>
<evidence type="ECO:0000313" key="13">
    <source>
        <dbReference type="Proteomes" id="UP000677668"/>
    </source>
</evidence>
<dbReference type="InterPro" id="IPR050838">
    <property type="entry name" value="Ketopantoate_reductase"/>
</dbReference>
<dbReference type="EMBL" id="CP072642">
    <property type="protein sequence ID" value="QUV94506.1"/>
    <property type="molecule type" value="Genomic_DNA"/>
</dbReference>
<keyword evidence="13" id="KW-1185">Reference proteome</keyword>
<comment type="catalytic activity">
    <reaction evidence="8 9">
        <text>(R)-pantoate + NADP(+) = 2-dehydropantoate + NADPH + H(+)</text>
        <dbReference type="Rhea" id="RHEA:16233"/>
        <dbReference type="ChEBI" id="CHEBI:11561"/>
        <dbReference type="ChEBI" id="CHEBI:15378"/>
        <dbReference type="ChEBI" id="CHEBI:15980"/>
        <dbReference type="ChEBI" id="CHEBI:57783"/>
        <dbReference type="ChEBI" id="CHEBI:58349"/>
        <dbReference type="EC" id="1.1.1.169"/>
    </reaction>
</comment>
<gene>
    <name evidence="12" type="ORF">J8C05_03400</name>
</gene>
<feature type="domain" description="Ketopantoate reductase N-terminal" evidence="10">
    <location>
        <begin position="7"/>
        <end position="153"/>
    </location>
</feature>